<dbReference type="GO" id="GO:0016799">
    <property type="term" value="F:hydrolase activity, hydrolyzing N-glycosyl compounds"/>
    <property type="evidence" value="ECO:0007669"/>
    <property type="project" value="TreeGrafter"/>
</dbReference>
<comment type="caution">
    <text evidence="3">The sequence shown here is derived from an EMBL/GenBank/DDBJ whole genome shotgun (WGS) entry which is preliminary data.</text>
</comment>
<dbReference type="PANTHER" id="PTHR31223">
    <property type="entry name" value="LOG FAMILY PROTEIN YJL055W"/>
    <property type="match status" value="1"/>
</dbReference>
<accession>A0A9Q2CZG6</accession>
<dbReference type="GO" id="GO:0009691">
    <property type="term" value="P:cytokinin biosynthetic process"/>
    <property type="evidence" value="ECO:0007669"/>
    <property type="project" value="UniProtKB-UniRule"/>
</dbReference>
<proteinExistence type="inferred from homology"/>
<dbReference type="SUPFAM" id="SSF102405">
    <property type="entry name" value="MCP/YpsA-like"/>
    <property type="match status" value="1"/>
</dbReference>
<protein>
    <recommendedName>
        <fullName evidence="2">Cytokinin riboside 5'-monophosphate phosphoribohydrolase</fullName>
        <ecNumber evidence="2">3.2.2.n1</ecNumber>
    </recommendedName>
</protein>
<evidence type="ECO:0000313" key="4">
    <source>
        <dbReference type="Proteomes" id="UP000579136"/>
    </source>
</evidence>
<comment type="similarity">
    <text evidence="1 2">Belongs to the LOG family.</text>
</comment>
<keyword evidence="4" id="KW-1185">Reference proteome</keyword>
<dbReference type="NCBIfam" id="TIGR00730">
    <property type="entry name" value="Rossman fold protein, TIGR00730 family"/>
    <property type="match status" value="1"/>
</dbReference>
<dbReference type="EMBL" id="JACHHF010000003">
    <property type="protein sequence ID" value="MBB5175679.1"/>
    <property type="molecule type" value="Genomic_DNA"/>
</dbReference>
<dbReference type="AlphaFoldDB" id="A0A9Q2CZG6"/>
<dbReference type="RefSeq" id="WP_183673200.1">
    <property type="nucleotide sequence ID" value="NZ_CBCRYX010000002.1"/>
</dbReference>
<keyword evidence="2" id="KW-0203">Cytokinin biosynthesis</keyword>
<keyword evidence="2" id="KW-0378">Hydrolase</keyword>
<gene>
    <name evidence="3" type="ORF">HNQ45_000554</name>
</gene>
<dbReference type="InterPro" id="IPR031100">
    <property type="entry name" value="LOG_fam"/>
</dbReference>
<evidence type="ECO:0000256" key="2">
    <source>
        <dbReference type="RuleBase" id="RU363015"/>
    </source>
</evidence>
<name>A0A9Q2CZG6_9STAP</name>
<organism evidence="3 4">
    <name type="scientific">Nosocomiicoccus ampullae</name>
    <dbReference type="NCBI Taxonomy" id="489910"/>
    <lineage>
        <taxon>Bacteria</taxon>
        <taxon>Bacillati</taxon>
        <taxon>Bacillota</taxon>
        <taxon>Bacilli</taxon>
        <taxon>Bacillales</taxon>
        <taxon>Staphylococcaceae</taxon>
        <taxon>Nosocomiicoccus</taxon>
    </lineage>
</organism>
<dbReference type="EC" id="3.2.2.n1" evidence="2"/>
<dbReference type="InterPro" id="IPR005269">
    <property type="entry name" value="LOG"/>
</dbReference>
<sequence length="198" mass="21933">MKINRVSVFCGARLGNSNQFKEDAYRLGEILAKEEVELIYGGGGLGLMGATADGALDAGGDVTGIIPTVLVDKEMAHPRVKNMKVVDTMSIRKDMLIDEADAIIVLPGGAGTMEEFFQVFVSGQIGFQQKPIALVNTDGYYDSLFELFETFIENDFLERRFLDLIMKVDSVDDVINQLKSYRPVEGRTREDIESGHRD</sequence>
<dbReference type="Gene3D" id="3.40.50.450">
    <property type="match status" value="1"/>
</dbReference>
<dbReference type="GO" id="GO:0005829">
    <property type="term" value="C:cytosol"/>
    <property type="evidence" value="ECO:0007669"/>
    <property type="project" value="TreeGrafter"/>
</dbReference>
<dbReference type="Pfam" id="PF03641">
    <property type="entry name" value="Lysine_decarbox"/>
    <property type="match status" value="1"/>
</dbReference>
<dbReference type="Proteomes" id="UP000579136">
    <property type="component" value="Unassembled WGS sequence"/>
</dbReference>
<reference evidence="3 4" key="1">
    <citation type="submission" date="2020-08" db="EMBL/GenBank/DDBJ databases">
        <title>Genomic Encyclopedia of Type Strains, Phase IV (KMG-IV): sequencing the most valuable type-strain genomes for metagenomic binning, comparative biology and taxonomic classification.</title>
        <authorList>
            <person name="Goeker M."/>
        </authorList>
    </citation>
    <scope>NUCLEOTIDE SEQUENCE [LARGE SCALE GENOMIC DNA]</scope>
    <source>
        <strain evidence="3 4">DSM 19163</strain>
    </source>
</reference>
<evidence type="ECO:0000256" key="1">
    <source>
        <dbReference type="ARBA" id="ARBA00006763"/>
    </source>
</evidence>
<evidence type="ECO:0000313" key="3">
    <source>
        <dbReference type="EMBL" id="MBB5175679.1"/>
    </source>
</evidence>
<dbReference type="PANTHER" id="PTHR31223:SF70">
    <property type="entry name" value="LOG FAMILY PROTEIN YJL055W"/>
    <property type="match status" value="1"/>
</dbReference>